<sequence>MVDNEITQAMPVECARDNKMEDSCKIKNLSLTSRCMIIKARIRWLWEKKSRLLGIMSITSHE</sequence>
<proteinExistence type="predicted"/>
<accession>A0A392MQ56</accession>
<evidence type="ECO:0000313" key="1">
    <source>
        <dbReference type="EMBL" id="MCH89109.1"/>
    </source>
</evidence>
<reference evidence="1 2" key="1">
    <citation type="journal article" date="2018" name="Front. Plant Sci.">
        <title>Red Clover (Trifolium pratense) and Zigzag Clover (T. medium) - A Picture of Genomic Similarities and Differences.</title>
        <authorList>
            <person name="Dluhosova J."/>
            <person name="Istvanek J."/>
            <person name="Nedelnik J."/>
            <person name="Repkova J."/>
        </authorList>
    </citation>
    <scope>NUCLEOTIDE SEQUENCE [LARGE SCALE GENOMIC DNA]</scope>
    <source>
        <strain evidence="2">cv. 10/8</strain>
        <tissue evidence="1">Leaf</tissue>
    </source>
</reference>
<dbReference type="Proteomes" id="UP000265520">
    <property type="component" value="Unassembled WGS sequence"/>
</dbReference>
<keyword evidence="2" id="KW-1185">Reference proteome</keyword>
<name>A0A392MQ56_9FABA</name>
<dbReference type="EMBL" id="LXQA010015481">
    <property type="protein sequence ID" value="MCH89109.1"/>
    <property type="molecule type" value="Genomic_DNA"/>
</dbReference>
<feature type="non-terminal residue" evidence="1">
    <location>
        <position position="62"/>
    </location>
</feature>
<comment type="caution">
    <text evidence="1">The sequence shown here is derived from an EMBL/GenBank/DDBJ whole genome shotgun (WGS) entry which is preliminary data.</text>
</comment>
<dbReference type="AlphaFoldDB" id="A0A392MQ56"/>
<gene>
    <name evidence="1" type="ORF">A2U01_0010002</name>
</gene>
<protein>
    <submittedName>
        <fullName evidence="1">Uncharacterized protein</fullName>
    </submittedName>
</protein>
<organism evidence="1 2">
    <name type="scientific">Trifolium medium</name>
    <dbReference type="NCBI Taxonomy" id="97028"/>
    <lineage>
        <taxon>Eukaryota</taxon>
        <taxon>Viridiplantae</taxon>
        <taxon>Streptophyta</taxon>
        <taxon>Embryophyta</taxon>
        <taxon>Tracheophyta</taxon>
        <taxon>Spermatophyta</taxon>
        <taxon>Magnoliopsida</taxon>
        <taxon>eudicotyledons</taxon>
        <taxon>Gunneridae</taxon>
        <taxon>Pentapetalae</taxon>
        <taxon>rosids</taxon>
        <taxon>fabids</taxon>
        <taxon>Fabales</taxon>
        <taxon>Fabaceae</taxon>
        <taxon>Papilionoideae</taxon>
        <taxon>50 kb inversion clade</taxon>
        <taxon>NPAAA clade</taxon>
        <taxon>Hologalegina</taxon>
        <taxon>IRL clade</taxon>
        <taxon>Trifolieae</taxon>
        <taxon>Trifolium</taxon>
    </lineage>
</organism>
<evidence type="ECO:0000313" key="2">
    <source>
        <dbReference type="Proteomes" id="UP000265520"/>
    </source>
</evidence>